<evidence type="ECO:0000256" key="1">
    <source>
        <dbReference type="ARBA" id="ARBA00004496"/>
    </source>
</evidence>
<dbReference type="OrthoDB" id="5244702at2"/>
<keyword evidence="4 8" id="KW-0819">tRNA processing</keyword>
<comment type="similarity">
    <text evidence="8">Belongs to the tRNA(Ile)-lysidine synthase family.</text>
</comment>
<keyword evidence="3 8" id="KW-0436">Ligase</keyword>
<comment type="function">
    <text evidence="8">Ligates lysine onto the cytidine present at position 34 of the AUA codon-specific tRNA(Ile) that contains the anticodon CAU, in an ATP-dependent manner. Cytidine is converted to lysidine, thus changing the amino acid specificity of the tRNA from methionine to isoleucine.</text>
</comment>
<dbReference type="RefSeq" id="WP_144279576.1">
    <property type="nucleotide sequence ID" value="NZ_CP041730.1"/>
</dbReference>
<keyword evidence="11" id="KW-1185">Reference proteome</keyword>
<comment type="subcellular location">
    <subcellularLocation>
        <location evidence="1 8">Cytoplasm</location>
    </subcellularLocation>
</comment>
<dbReference type="GO" id="GO:0005524">
    <property type="term" value="F:ATP binding"/>
    <property type="evidence" value="ECO:0007669"/>
    <property type="project" value="UniProtKB-UniRule"/>
</dbReference>
<dbReference type="EC" id="6.3.4.19" evidence="8"/>
<evidence type="ECO:0000256" key="2">
    <source>
        <dbReference type="ARBA" id="ARBA00022490"/>
    </source>
</evidence>
<dbReference type="Gene3D" id="1.20.59.20">
    <property type="match status" value="1"/>
</dbReference>
<protein>
    <recommendedName>
        <fullName evidence="8">tRNA(Ile)-lysidine synthase</fullName>
        <ecNumber evidence="8">6.3.4.19</ecNumber>
    </recommendedName>
    <alternativeName>
        <fullName evidence="8">tRNA(Ile)-2-lysyl-cytidine synthase</fullName>
    </alternativeName>
    <alternativeName>
        <fullName evidence="8">tRNA(Ile)-lysidine synthetase</fullName>
    </alternativeName>
</protein>
<dbReference type="Gene3D" id="3.40.50.620">
    <property type="entry name" value="HUPs"/>
    <property type="match status" value="1"/>
</dbReference>
<dbReference type="GO" id="GO:0006400">
    <property type="term" value="P:tRNA modification"/>
    <property type="evidence" value="ECO:0007669"/>
    <property type="project" value="UniProtKB-UniRule"/>
</dbReference>
<evidence type="ECO:0000313" key="10">
    <source>
        <dbReference type="EMBL" id="QDQ28189.1"/>
    </source>
</evidence>
<dbReference type="SMART" id="SM00977">
    <property type="entry name" value="TilS_C"/>
    <property type="match status" value="1"/>
</dbReference>
<dbReference type="EMBL" id="CP041730">
    <property type="protein sequence ID" value="QDQ28189.1"/>
    <property type="molecule type" value="Genomic_DNA"/>
</dbReference>
<dbReference type="InterPro" id="IPR012094">
    <property type="entry name" value="tRNA_Ile_lys_synt"/>
</dbReference>
<comment type="catalytic activity">
    <reaction evidence="7 8">
        <text>cytidine(34) in tRNA(Ile2) + L-lysine + ATP = lysidine(34) in tRNA(Ile2) + AMP + diphosphate + H(+)</text>
        <dbReference type="Rhea" id="RHEA:43744"/>
        <dbReference type="Rhea" id="RHEA-COMP:10625"/>
        <dbReference type="Rhea" id="RHEA-COMP:10670"/>
        <dbReference type="ChEBI" id="CHEBI:15378"/>
        <dbReference type="ChEBI" id="CHEBI:30616"/>
        <dbReference type="ChEBI" id="CHEBI:32551"/>
        <dbReference type="ChEBI" id="CHEBI:33019"/>
        <dbReference type="ChEBI" id="CHEBI:82748"/>
        <dbReference type="ChEBI" id="CHEBI:83665"/>
        <dbReference type="ChEBI" id="CHEBI:456215"/>
        <dbReference type="EC" id="6.3.4.19"/>
    </reaction>
</comment>
<organism evidence="10 11">
    <name type="scientific">Chitinimonas arctica</name>
    <dbReference type="NCBI Taxonomy" id="2594795"/>
    <lineage>
        <taxon>Bacteria</taxon>
        <taxon>Pseudomonadati</taxon>
        <taxon>Pseudomonadota</taxon>
        <taxon>Betaproteobacteria</taxon>
        <taxon>Neisseriales</taxon>
        <taxon>Chitinibacteraceae</taxon>
        <taxon>Chitinimonas</taxon>
    </lineage>
</organism>
<dbReference type="GO" id="GO:0032267">
    <property type="term" value="F:tRNA(Ile)-lysidine synthase activity"/>
    <property type="evidence" value="ECO:0007669"/>
    <property type="project" value="UniProtKB-EC"/>
</dbReference>
<dbReference type="InterPro" id="IPR015262">
    <property type="entry name" value="tRNA_Ile_lys_synt_subst-bd"/>
</dbReference>
<dbReference type="SUPFAM" id="SSF52402">
    <property type="entry name" value="Adenine nucleotide alpha hydrolases-like"/>
    <property type="match status" value="1"/>
</dbReference>
<feature type="domain" description="Lysidine-tRNA(Ile) synthetase C-terminal" evidence="9">
    <location>
        <begin position="366"/>
        <end position="437"/>
    </location>
</feature>
<evidence type="ECO:0000256" key="4">
    <source>
        <dbReference type="ARBA" id="ARBA00022694"/>
    </source>
</evidence>
<dbReference type="InterPro" id="IPR012795">
    <property type="entry name" value="tRNA_Ile_lys_synt_N"/>
</dbReference>
<dbReference type="InterPro" id="IPR014729">
    <property type="entry name" value="Rossmann-like_a/b/a_fold"/>
</dbReference>
<dbReference type="Proteomes" id="UP000317550">
    <property type="component" value="Chromosome"/>
</dbReference>
<evidence type="ECO:0000313" key="11">
    <source>
        <dbReference type="Proteomes" id="UP000317550"/>
    </source>
</evidence>
<evidence type="ECO:0000256" key="5">
    <source>
        <dbReference type="ARBA" id="ARBA00022741"/>
    </source>
</evidence>
<evidence type="ECO:0000259" key="9">
    <source>
        <dbReference type="SMART" id="SM00977"/>
    </source>
</evidence>
<dbReference type="PANTHER" id="PTHR43033">
    <property type="entry name" value="TRNA(ILE)-LYSIDINE SYNTHASE-RELATED"/>
    <property type="match status" value="1"/>
</dbReference>
<dbReference type="Pfam" id="PF01171">
    <property type="entry name" value="ATP_bind_3"/>
    <property type="match status" value="1"/>
</dbReference>
<dbReference type="NCBIfam" id="TIGR02432">
    <property type="entry name" value="lysidine_TilS_N"/>
    <property type="match status" value="1"/>
</dbReference>
<dbReference type="PANTHER" id="PTHR43033:SF1">
    <property type="entry name" value="TRNA(ILE)-LYSIDINE SYNTHASE-RELATED"/>
    <property type="match status" value="1"/>
</dbReference>
<dbReference type="Pfam" id="PF11734">
    <property type="entry name" value="TilS_C"/>
    <property type="match status" value="1"/>
</dbReference>
<dbReference type="NCBIfam" id="TIGR02433">
    <property type="entry name" value="lysidine_TilS_C"/>
    <property type="match status" value="1"/>
</dbReference>
<sequence>MASSRKSAPADPEALYRRFCAVAMPYVAAGGSVAVGYSGGLDSTVLLQLFHRLRAQQPFALQAFHLHHGLSANADAWLAHCTAGCAGLSLPFTHARADLAATAGDSLEARARAARYAAYAGLDAERVALGHHRDDQVETVLYRLARGAGVHGAAGMPALRPLGADKLVWRPLLGESRAELLAYAVAHGMRWIEDESNDCTDHDRNYLRHALIPGLVARFPSAPSALARAARHFGEAAGLLDALAEQDAGGPVERLALAALTPLEEARRRNLLRWFLARHDLRPDEKQLRLLLDQLLHAREDTNPCLRLADREVHRYRGEIWVSQRAVDVRPCAVAPADAGGLPGWRGRIDWTSRQGGLDERFLSGLQARPRAGGEMLRPRSGGPNRPVKLLLQEAGIPPWFRSRWPLLWQNERLVALAGIAVAAECQADGLAPWPDWRCEDWTDFGRCRQAL</sequence>
<dbReference type="InterPro" id="IPR012796">
    <property type="entry name" value="Lysidine-tRNA-synth_C"/>
</dbReference>
<feature type="binding site" evidence="8">
    <location>
        <begin position="38"/>
        <end position="43"/>
    </location>
    <ligand>
        <name>ATP</name>
        <dbReference type="ChEBI" id="CHEBI:30616"/>
    </ligand>
</feature>
<gene>
    <name evidence="8 10" type="primary">tilS</name>
    <name evidence="10" type="ORF">FNU76_18570</name>
</gene>
<name>A0A516SJ52_9NEIS</name>
<evidence type="ECO:0000256" key="7">
    <source>
        <dbReference type="ARBA" id="ARBA00048539"/>
    </source>
</evidence>
<evidence type="ECO:0000256" key="3">
    <source>
        <dbReference type="ARBA" id="ARBA00022598"/>
    </source>
</evidence>
<dbReference type="HAMAP" id="MF_01161">
    <property type="entry name" value="tRNA_Ile_lys_synt"/>
    <property type="match status" value="1"/>
</dbReference>
<dbReference type="InterPro" id="IPR011063">
    <property type="entry name" value="TilS/TtcA_N"/>
</dbReference>
<keyword evidence="5 8" id="KW-0547">Nucleotide-binding</keyword>
<dbReference type="GO" id="GO:0005737">
    <property type="term" value="C:cytoplasm"/>
    <property type="evidence" value="ECO:0007669"/>
    <property type="project" value="UniProtKB-SubCell"/>
</dbReference>
<dbReference type="Pfam" id="PF09179">
    <property type="entry name" value="TilS"/>
    <property type="match status" value="1"/>
</dbReference>
<dbReference type="AlphaFoldDB" id="A0A516SJ52"/>
<dbReference type="SUPFAM" id="SSF56037">
    <property type="entry name" value="PheT/TilS domain"/>
    <property type="match status" value="1"/>
</dbReference>
<dbReference type="KEGG" id="cari:FNU76_18570"/>
<reference evidence="11" key="1">
    <citation type="submission" date="2019-07" db="EMBL/GenBank/DDBJ databases">
        <title>Chitinimonas sp. nov., isolated from Ny-Alesund, arctica soil.</title>
        <authorList>
            <person name="Xu Q."/>
            <person name="Peng F."/>
        </authorList>
    </citation>
    <scope>NUCLEOTIDE SEQUENCE [LARGE SCALE GENOMIC DNA]</scope>
    <source>
        <strain evidence="11">R3-44</strain>
    </source>
</reference>
<keyword evidence="6 8" id="KW-0067">ATP-binding</keyword>
<accession>A0A516SJ52</accession>
<evidence type="ECO:0000256" key="6">
    <source>
        <dbReference type="ARBA" id="ARBA00022840"/>
    </source>
</evidence>
<comment type="domain">
    <text evidence="8">The N-terminal region contains the highly conserved SGGXDS motif, predicted to be a P-loop motif involved in ATP binding.</text>
</comment>
<dbReference type="SUPFAM" id="SSF82829">
    <property type="entry name" value="MesJ substrate recognition domain-like"/>
    <property type="match status" value="1"/>
</dbReference>
<dbReference type="CDD" id="cd01992">
    <property type="entry name" value="TilS_N"/>
    <property type="match status" value="1"/>
</dbReference>
<evidence type="ECO:0000256" key="8">
    <source>
        <dbReference type="HAMAP-Rule" id="MF_01161"/>
    </source>
</evidence>
<keyword evidence="2 8" id="KW-0963">Cytoplasm</keyword>
<proteinExistence type="inferred from homology"/>